<reference evidence="2" key="1">
    <citation type="journal article" date="2021" name="Nat. Commun.">
        <title>Genetic determinants of endophytism in the Arabidopsis root mycobiome.</title>
        <authorList>
            <person name="Mesny F."/>
            <person name="Miyauchi S."/>
            <person name="Thiergart T."/>
            <person name="Pickel B."/>
            <person name="Atanasova L."/>
            <person name="Karlsson M."/>
            <person name="Huettel B."/>
            <person name="Barry K.W."/>
            <person name="Haridas S."/>
            <person name="Chen C."/>
            <person name="Bauer D."/>
            <person name="Andreopoulos W."/>
            <person name="Pangilinan J."/>
            <person name="LaButti K."/>
            <person name="Riley R."/>
            <person name="Lipzen A."/>
            <person name="Clum A."/>
            <person name="Drula E."/>
            <person name="Henrissat B."/>
            <person name="Kohler A."/>
            <person name="Grigoriev I.V."/>
            <person name="Martin F.M."/>
            <person name="Hacquard S."/>
        </authorList>
    </citation>
    <scope>NUCLEOTIDE SEQUENCE</scope>
    <source>
        <strain evidence="2">MPI-CAGE-CH-0230</strain>
    </source>
</reference>
<accession>A0A9P8XZI8</accession>
<dbReference type="PANTHER" id="PTHR33112">
    <property type="entry name" value="DOMAIN PROTEIN, PUTATIVE-RELATED"/>
    <property type="match status" value="1"/>
</dbReference>
<keyword evidence="3" id="KW-1185">Reference proteome</keyword>
<feature type="domain" description="Heterokaryon incompatibility" evidence="1">
    <location>
        <begin position="76"/>
        <end position="230"/>
    </location>
</feature>
<dbReference type="PANTHER" id="PTHR33112:SF9">
    <property type="entry name" value="HETEROKARYON INCOMPATIBILITY DOMAIN-CONTAINING PROTEIN"/>
    <property type="match status" value="1"/>
</dbReference>
<gene>
    <name evidence="2" type="ORF">B0I36DRAFT_251044</name>
</gene>
<dbReference type="OrthoDB" id="5362512at2759"/>
<dbReference type="Proteomes" id="UP000756346">
    <property type="component" value="Unassembled WGS sequence"/>
</dbReference>
<dbReference type="GeneID" id="70180131"/>
<protein>
    <submittedName>
        <fullName evidence="2">Heterokaryon incompatibility protein-domain-containing protein</fullName>
    </submittedName>
</protein>
<evidence type="ECO:0000313" key="2">
    <source>
        <dbReference type="EMBL" id="KAH7024930.1"/>
    </source>
</evidence>
<organism evidence="2 3">
    <name type="scientific">Microdochium trichocladiopsis</name>
    <dbReference type="NCBI Taxonomy" id="1682393"/>
    <lineage>
        <taxon>Eukaryota</taxon>
        <taxon>Fungi</taxon>
        <taxon>Dikarya</taxon>
        <taxon>Ascomycota</taxon>
        <taxon>Pezizomycotina</taxon>
        <taxon>Sordariomycetes</taxon>
        <taxon>Xylariomycetidae</taxon>
        <taxon>Xylariales</taxon>
        <taxon>Microdochiaceae</taxon>
        <taxon>Microdochium</taxon>
    </lineage>
</organism>
<dbReference type="Pfam" id="PF06985">
    <property type="entry name" value="HET"/>
    <property type="match status" value="1"/>
</dbReference>
<dbReference type="InterPro" id="IPR010730">
    <property type="entry name" value="HET"/>
</dbReference>
<dbReference type="AlphaFoldDB" id="A0A9P8XZI8"/>
<comment type="caution">
    <text evidence="2">The sequence shown here is derived from an EMBL/GenBank/DDBJ whole genome shotgun (WGS) entry which is preliminary data.</text>
</comment>
<dbReference type="EMBL" id="JAGTJQ010000009">
    <property type="protein sequence ID" value="KAH7024930.1"/>
    <property type="molecule type" value="Genomic_DNA"/>
</dbReference>
<name>A0A9P8XZI8_9PEZI</name>
<evidence type="ECO:0000313" key="3">
    <source>
        <dbReference type="Proteomes" id="UP000756346"/>
    </source>
</evidence>
<sequence>PHVEHLAVAGPSTVSGAAWSLANRWFADCTASHPGCGPEDPSFLPTRLLQISPDPSAPVRLVVMAEENLASPHLRYASLSHCWGGADVPTLTSRSIAGLKQPGIPASSLPRTFAEAVAMVRRLGLAYLWIDSLCIVQDSADDWASEAGIMGDVYSNSTLNIMATASRDSHGGLARERDPEAALRLVCVETAWLQIQGQTTRRTYHLAIQDMWRTAVAEAPLNTRGWVLQERVLSPRALHFGSQQLLWECRSLSACETFPAGLPELLLDDVDRIKPLDASANVLKNKEQQLVQARRDAWLSDTSSLWSNWVDAYSAAKLTRRSDKMVAISGLVKKMRAMRGGDRYLAGLWRTGLIDQLLWYAITPAPSLKASQPSTGIPSWSWAAVDTDVIPGLPTSHDGVRRHIKIIDVSTSPAFEGDDTSALRGGELRVKGNLVPGTMTANTIHLDGIGKLDAEVHPDEEGVHRLNVVLLPVMTDYRGANPEVSALLLQRADTKPPGYYRRVGCVTTVSNRQLIGGHDELIRGHDP</sequence>
<feature type="non-terminal residue" evidence="2">
    <location>
        <position position="527"/>
    </location>
</feature>
<dbReference type="RefSeq" id="XP_046008478.1">
    <property type="nucleotide sequence ID" value="XM_046150585.1"/>
</dbReference>
<proteinExistence type="predicted"/>
<evidence type="ECO:0000259" key="1">
    <source>
        <dbReference type="Pfam" id="PF06985"/>
    </source>
</evidence>